<dbReference type="Pfam" id="PF09839">
    <property type="entry name" value="DUF2066"/>
    <property type="match status" value="1"/>
</dbReference>
<dbReference type="EMBL" id="JAQOMS010000002">
    <property type="protein sequence ID" value="MDC2888018.1"/>
    <property type="molecule type" value="Genomic_DNA"/>
</dbReference>
<evidence type="ECO:0000313" key="3">
    <source>
        <dbReference type="Proteomes" id="UP001528411"/>
    </source>
</evidence>
<sequence length="381" mass="43880">MKFNLLIITLLIVQCFSFTAKAVEVENLYIGKILVNDRTQKTRVKAHRWAIEQVITKVTGNREILENDDIKREVRLRTANYIKSFTFTTDEHNRTFLVDEFDQQKIDKLLRDVGASIWGQRRPQTLVWFVIEEGLSRQIVDNDSAPQITELLLQASDNRGLPLTLPDKAAISSVHSSDIWAKFDHIMSHVSAGHDVEHYVMARMYYETIGGQEAWVLDFQLMDGREMLLKQEFRGEQFNVVRDMVNALADYFASQYSIRSEVLGQKSLQMTIEGVNNIVDLTTIEGYLKNLPPVSRLELERIQNNNAQFVLHLSGQGLDVVKALDLLGEFVQLEDKVVETTETLSVAEQLEQLRESYLQQEQLVEKMASQEVTSLRYRWVP</sequence>
<protein>
    <submittedName>
        <fullName evidence="2">DUF2066 domain-containing protein</fullName>
    </submittedName>
</protein>
<dbReference type="InterPro" id="IPR018642">
    <property type="entry name" value="DUF2066"/>
</dbReference>
<reference evidence="2 3" key="1">
    <citation type="submission" date="2023-01" db="EMBL/GenBank/DDBJ databases">
        <title>Psychrosphaera sp. nov., isolated from marine algae.</title>
        <authorList>
            <person name="Bayburt H."/>
            <person name="Choi B.J."/>
            <person name="Kim J.M."/>
            <person name="Choi D.G."/>
            <person name="Jeon C.O."/>
        </authorList>
    </citation>
    <scope>NUCLEOTIDE SEQUENCE [LARGE SCALE GENOMIC DNA]</scope>
    <source>
        <strain evidence="2 3">G1-22</strain>
    </source>
</reference>
<keyword evidence="3" id="KW-1185">Reference proteome</keyword>
<evidence type="ECO:0000256" key="1">
    <source>
        <dbReference type="SAM" id="SignalP"/>
    </source>
</evidence>
<feature type="chain" id="PRO_5046194400" evidence="1">
    <location>
        <begin position="23"/>
        <end position="381"/>
    </location>
</feature>
<keyword evidence="1" id="KW-0732">Signal</keyword>
<feature type="signal peptide" evidence="1">
    <location>
        <begin position="1"/>
        <end position="22"/>
    </location>
</feature>
<evidence type="ECO:0000313" key="2">
    <source>
        <dbReference type="EMBL" id="MDC2888018.1"/>
    </source>
</evidence>
<comment type="caution">
    <text evidence="2">The sequence shown here is derived from an EMBL/GenBank/DDBJ whole genome shotgun (WGS) entry which is preliminary data.</text>
</comment>
<accession>A0ABT5F915</accession>
<proteinExistence type="predicted"/>
<organism evidence="2 3">
    <name type="scientific">Psychrosphaera algicola</name>
    <dbReference type="NCBI Taxonomy" id="3023714"/>
    <lineage>
        <taxon>Bacteria</taxon>
        <taxon>Pseudomonadati</taxon>
        <taxon>Pseudomonadota</taxon>
        <taxon>Gammaproteobacteria</taxon>
        <taxon>Alteromonadales</taxon>
        <taxon>Pseudoalteromonadaceae</taxon>
        <taxon>Psychrosphaera</taxon>
    </lineage>
</organism>
<dbReference type="Proteomes" id="UP001528411">
    <property type="component" value="Unassembled WGS sequence"/>
</dbReference>
<dbReference type="RefSeq" id="WP_215962424.1">
    <property type="nucleotide sequence ID" value="NZ_JAQOMS010000002.1"/>
</dbReference>
<name>A0ABT5F915_9GAMM</name>
<gene>
    <name evidence="2" type="ORF">PN838_03260</name>
</gene>